<proteinExistence type="predicted"/>
<sequence length="278" mass="32067">MKVSIKESVKAYSSSKDNAIDIYRKYLGFLSKEYGIHVEIDFPPIPVSISFERIMYIAKYLQNPDHKVKDLADILWVSERTVLDDIAKLRGNTDDPLQVCGKKFIIEDMERRRGRVTMASTAHPIFLTGNLTQVIVTLKGLKSMSQDSAYRSYAIEMAKSIWTQLSDYAKERIIYVTTEMLPDEVEWYLSLGDKDENSFYSEYMCSNTEGAGCVIDCLKNRKSCCIEYQEDDNTVVFYEDCMVRDYDGKTFKVIYKGEKMELLSDNVLRSGYTIEELI</sequence>
<dbReference type="EMBL" id="CP058559">
    <property type="protein sequence ID" value="QNO15939.1"/>
    <property type="molecule type" value="Genomic_DNA"/>
</dbReference>
<accession>A0A7G9WB77</accession>
<dbReference type="RefSeq" id="WP_213166337.1">
    <property type="nucleotide sequence ID" value="NZ_CP058559.1"/>
</dbReference>
<organism evidence="1 2">
    <name type="scientific">Alkalicella caledoniensis</name>
    <dbReference type="NCBI Taxonomy" id="2731377"/>
    <lineage>
        <taxon>Bacteria</taxon>
        <taxon>Bacillati</taxon>
        <taxon>Bacillota</taxon>
        <taxon>Clostridia</taxon>
        <taxon>Eubacteriales</taxon>
        <taxon>Proteinivoracaceae</taxon>
        <taxon>Alkalicella</taxon>
    </lineage>
</organism>
<evidence type="ECO:0000313" key="2">
    <source>
        <dbReference type="Proteomes" id="UP000516160"/>
    </source>
</evidence>
<keyword evidence="2" id="KW-1185">Reference proteome</keyword>
<name>A0A7G9WB77_ALKCA</name>
<dbReference type="AlphaFoldDB" id="A0A7G9WB77"/>
<reference evidence="1 2" key="1">
    <citation type="submission" date="2020-07" db="EMBL/GenBank/DDBJ databases">
        <title>Alkalicella. sp. LB2 genome.</title>
        <authorList>
            <person name="Postec A."/>
            <person name="Quemeneur M."/>
        </authorList>
    </citation>
    <scope>NUCLEOTIDE SEQUENCE [LARGE SCALE GENOMIC DNA]</scope>
    <source>
        <strain evidence="1 2">LB2</strain>
    </source>
</reference>
<dbReference type="Proteomes" id="UP000516160">
    <property type="component" value="Chromosome"/>
</dbReference>
<gene>
    <name evidence="1" type="ORF">HYG86_14770</name>
</gene>
<dbReference type="KEGG" id="acae:HYG86_14770"/>
<protein>
    <submittedName>
        <fullName evidence="1">Uncharacterized protein</fullName>
    </submittedName>
</protein>
<evidence type="ECO:0000313" key="1">
    <source>
        <dbReference type="EMBL" id="QNO15939.1"/>
    </source>
</evidence>